<sequence length="303" mass="32152">MLEGIVPPRGSAPHRLGPYRLLGVLGNGRAGTLHVGRGSPQRGARKRLVAVRAVRPELLRDRQTRARLRRQAARVEAVTDPSVAAPLGCELDGEKPWTAAEFAPGRPLSALVRLYGPLPEMSVRALGGALARALTALHTAGVAHGDMSPGNVVLTARSPLLVECGTVLGQVTARSALGDPETAGGALPSRLRADDVVGLGVVLALASTARLVSPPGPSDENLCAVRQLPEPGAVTEGLREALRACLDPRPERRPHPEVLARTLDLARSADRPAAEWLPEPWLHEIGEFADQARGLSRWRPSRT</sequence>
<dbReference type="Proteomes" id="UP000319210">
    <property type="component" value="Unassembled WGS sequence"/>
</dbReference>
<dbReference type="AlphaFoldDB" id="A0A4Y3R0S6"/>
<evidence type="ECO:0000256" key="3">
    <source>
        <dbReference type="ARBA" id="ARBA00022777"/>
    </source>
</evidence>
<dbReference type="PANTHER" id="PTHR43289:SF34">
    <property type="entry name" value="SERINE_THREONINE-PROTEIN KINASE YBDM-RELATED"/>
    <property type="match status" value="1"/>
</dbReference>
<feature type="domain" description="Protein kinase" evidence="5">
    <location>
        <begin position="19"/>
        <end position="282"/>
    </location>
</feature>
<dbReference type="OrthoDB" id="4128065at2"/>
<comment type="caution">
    <text evidence="6">The sequence shown here is derived from an EMBL/GenBank/DDBJ whole genome shotgun (WGS) entry which is preliminary data.</text>
</comment>
<keyword evidence="2" id="KW-0547">Nucleotide-binding</keyword>
<evidence type="ECO:0000256" key="4">
    <source>
        <dbReference type="ARBA" id="ARBA00022840"/>
    </source>
</evidence>
<protein>
    <recommendedName>
        <fullName evidence="5">Protein kinase domain-containing protein</fullName>
    </recommendedName>
</protein>
<dbReference type="SUPFAM" id="SSF56112">
    <property type="entry name" value="Protein kinase-like (PK-like)"/>
    <property type="match status" value="1"/>
</dbReference>
<name>A0A4Y3R0S6_STRCI</name>
<evidence type="ECO:0000256" key="1">
    <source>
        <dbReference type="ARBA" id="ARBA00022679"/>
    </source>
</evidence>
<dbReference type="GO" id="GO:0005524">
    <property type="term" value="F:ATP binding"/>
    <property type="evidence" value="ECO:0007669"/>
    <property type="project" value="UniProtKB-KW"/>
</dbReference>
<evidence type="ECO:0000313" key="7">
    <source>
        <dbReference type="Proteomes" id="UP000319210"/>
    </source>
</evidence>
<dbReference type="InterPro" id="IPR011009">
    <property type="entry name" value="Kinase-like_dom_sf"/>
</dbReference>
<evidence type="ECO:0000256" key="2">
    <source>
        <dbReference type="ARBA" id="ARBA00022741"/>
    </source>
</evidence>
<dbReference type="SMART" id="SM00220">
    <property type="entry name" value="S_TKc"/>
    <property type="match status" value="1"/>
</dbReference>
<proteinExistence type="predicted"/>
<keyword evidence="4" id="KW-0067">ATP-binding</keyword>
<dbReference type="PROSITE" id="PS50011">
    <property type="entry name" value="PROTEIN_KINASE_DOM"/>
    <property type="match status" value="1"/>
</dbReference>
<dbReference type="GO" id="GO:0004674">
    <property type="term" value="F:protein serine/threonine kinase activity"/>
    <property type="evidence" value="ECO:0007669"/>
    <property type="project" value="TreeGrafter"/>
</dbReference>
<evidence type="ECO:0000259" key="5">
    <source>
        <dbReference type="PROSITE" id="PS50011"/>
    </source>
</evidence>
<gene>
    <name evidence="6" type="ORF">SCA03_30780</name>
</gene>
<organism evidence="6 7">
    <name type="scientific">Streptomyces cacaoi</name>
    <dbReference type="NCBI Taxonomy" id="1898"/>
    <lineage>
        <taxon>Bacteria</taxon>
        <taxon>Bacillati</taxon>
        <taxon>Actinomycetota</taxon>
        <taxon>Actinomycetes</taxon>
        <taxon>Kitasatosporales</taxon>
        <taxon>Streptomycetaceae</taxon>
        <taxon>Streptomyces</taxon>
    </lineage>
</organism>
<accession>A0A4Y3R0S6</accession>
<dbReference type="RefSeq" id="WP_086814676.1">
    <property type="nucleotide sequence ID" value="NZ_BJMM01000013.1"/>
</dbReference>
<dbReference type="InterPro" id="IPR000719">
    <property type="entry name" value="Prot_kinase_dom"/>
</dbReference>
<dbReference type="Gene3D" id="1.10.510.10">
    <property type="entry name" value="Transferase(Phosphotransferase) domain 1"/>
    <property type="match status" value="1"/>
</dbReference>
<dbReference type="EMBL" id="BJMM01000013">
    <property type="protein sequence ID" value="GEB50527.1"/>
    <property type="molecule type" value="Genomic_DNA"/>
</dbReference>
<keyword evidence="3" id="KW-0418">Kinase</keyword>
<dbReference type="PANTHER" id="PTHR43289">
    <property type="entry name" value="MITOGEN-ACTIVATED PROTEIN KINASE KINASE KINASE 20-RELATED"/>
    <property type="match status" value="1"/>
</dbReference>
<reference evidence="6 7" key="1">
    <citation type="submission" date="2019-06" db="EMBL/GenBank/DDBJ databases">
        <title>Whole genome shotgun sequence of Streptomyces cacaoi subsp. cacaoi NBRC 12748.</title>
        <authorList>
            <person name="Hosoyama A."/>
            <person name="Uohara A."/>
            <person name="Ohji S."/>
            <person name="Ichikawa N."/>
        </authorList>
    </citation>
    <scope>NUCLEOTIDE SEQUENCE [LARGE SCALE GENOMIC DNA]</scope>
    <source>
        <strain evidence="6 7">NBRC 12748</strain>
    </source>
</reference>
<keyword evidence="7" id="KW-1185">Reference proteome</keyword>
<dbReference type="Gene3D" id="3.30.200.20">
    <property type="entry name" value="Phosphorylase Kinase, domain 1"/>
    <property type="match status" value="1"/>
</dbReference>
<evidence type="ECO:0000313" key="6">
    <source>
        <dbReference type="EMBL" id="GEB50527.1"/>
    </source>
</evidence>
<keyword evidence="1" id="KW-0808">Transferase</keyword>